<sequence>MFSQNFRTLAEDIGAALGCLAHVTELHRVAAGPYREDRMRTLEAVRDGGGHQALDTSVLLRAMQA</sequence>
<feature type="domain" description="tRNA pseudouridylate synthase B C-terminal" evidence="1">
    <location>
        <begin position="7"/>
        <end position="47"/>
    </location>
</feature>
<protein>
    <recommendedName>
        <fullName evidence="1">tRNA pseudouridylate synthase B C-terminal domain-containing protein</fullName>
    </recommendedName>
</protein>
<dbReference type="Proteomes" id="UP001163255">
    <property type="component" value="Chromosome"/>
</dbReference>
<organism evidence="2 3">
    <name type="scientific">Endozoicomonas euniceicola</name>
    <dbReference type="NCBI Taxonomy" id="1234143"/>
    <lineage>
        <taxon>Bacteria</taxon>
        <taxon>Pseudomonadati</taxon>
        <taxon>Pseudomonadota</taxon>
        <taxon>Gammaproteobacteria</taxon>
        <taxon>Oceanospirillales</taxon>
        <taxon>Endozoicomonadaceae</taxon>
        <taxon>Endozoicomonas</taxon>
    </lineage>
</organism>
<dbReference type="InterPro" id="IPR032819">
    <property type="entry name" value="TruB_C"/>
</dbReference>
<dbReference type="Pfam" id="PF16198">
    <property type="entry name" value="TruB_C_2"/>
    <property type="match status" value="1"/>
</dbReference>
<evidence type="ECO:0000313" key="2">
    <source>
        <dbReference type="EMBL" id="UYM14202.1"/>
    </source>
</evidence>
<dbReference type="RefSeq" id="WP_262595606.1">
    <property type="nucleotide sequence ID" value="NZ_CP103300.1"/>
</dbReference>
<gene>
    <name evidence="2" type="ORF">NX720_14965</name>
</gene>
<reference evidence="2" key="1">
    <citation type="submission" date="2022-10" db="EMBL/GenBank/DDBJ databases">
        <title>Completed Genome Sequence of two octocoral isolated bacterium, Endozoicomonas euniceicola EF212T and Endozoicomonas gorgoniicola PS125T.</title>
        <authorList>
            <person name="Chiou Y.-J."/>
            <person name="Chen Y.-H."/>
        </authorList>
    </citation>
    <scope>NUCLEOTIDE SEQUENCE</scope>
    <source>
        <strain evidence="2">EF212</strain>
    </source>
</reference>
<dbReference type="EMBL" id="CP103300">
    <property type="protein sequence ID" value="UYM14202.1"/>
    <property type="molecule type" value="Genomic_DNA"/>
</dbReference>
<name>A0ABY6GN99_9GAMM</name>
<accession>A0ABY6GN99</accession>
<dbReference type="SUPFAM" id="SSF55120">
    <property type="entry name" value="Pseudouridine synthase"/>
    <property type="match status" value="1"/>
</dbReference>
<evidence type="ECO:0000259" key="1">
    <source>
        <dbReference type="Pfam" id="PF16198"/>
    </source>
</evidence>
<dbReference type="InterPro" id="IPR020103">
    <property type="entry name" value="PsdUridine_synth_cat_dom_sf"/>
</dbReference>
<dbReference type="Gene3D" id="3.30.2350.10">
    <property type="entry name" value="Pseudouridine synthase"/>
    <property type="match status" value="1"/>
</dbReference>
<proteinExistence type="predicted"/>
<keyword evidence="3" id="KW-1185">Reference proteome</keyword>
<evidence type="ECO:0000313" key="3">
    <source>
        <dbReference type="Proteomes" id="UP001163255"/>
    </source>
</evidence>